<evidence type="ECO:0000313" key="2">
    <source>
        <dbReference type="Proteomes" id="UP000043763"/>
    </source>
</evidence>
<accession>A0A0G4KAA2</accession>
<keyword evidence="2" id="KW-1185">Reference proteome</keyword>
<dbReference type="Proteomes" id="UP000043763">
    <property type="component" value="Unassembled WGS sequence"/>
</dbReference>
<dbReference type="EMBL" id="CVLB01000003">
    <property type="protein sequence ID" value="CRF35460.1"/>
    <property type="molecule type" value="Genomic_DNA"/>
</dbReference>
<organism evidence="1 2">
    <name type="scientific">Brachyspira suanatina</name>
    <dbReference type="NCBI Taxonomy" id="381802"/>
    <lineage>
        <taxon>Bacteria</taxon>
        <taxon>Pseudomonadati</taxon>
        <taxon>Spirochaetota</taxon>
        <taxon>Spirochaetia</taxon>
        <taxon>Brachyspirales</taxon>
        <taxon>Brachyspiraceae</taxon>
        <taxon>Brachyspira</taxon>
    </lineage>
</organism>
<dbReference type="Gene3D" id="1.20.120.1490">
    <property type="match status" value="1"/>
</dbReference>
<sequence>MKRIIMVLFITVILSISLFAENYYCTDEPYTYFIYNEDSLTEKQLNEIIVLKSEYQPKISELRKKMYLERTKINLEMSKKNPDELIINNSLKLNMEYAKELKKIANDFLQEYNEIKNNK</sequence>
<dbReference type="RefSeq" id="WP_048596041.1">
    <property type="nucleotide sequence ID" value="NZ_CVLB01000003.1"/>
</dbReference>
<proteinExistence type="predicted"/>
<gene>
    <name evidence="1" type="ORF">BRSU_2671</name>
</gene>
<dbReference type="OrthoDB" id="307844at2"/>
<reference evidence="2" key="1">
    <citation type="submission" date="2015-04" db="EMBL/GenBank/DDBJ databases">
        <authorList>
            <person name="Mushtaq Mamoona"/>
        </authorList>
    </citation>
    <scope>NUCLEOTIDE SEQUENCE [LARGE SCALE GENOMIC DNA]</scope>
    <source>
        <strain evidence="2">AN4859/03</strain>
    </source>
</reference>
<name>A0A0G4KAA2_9SPIR</name>
<protein>
    <submittedName>
        <fullName evidence="1">Uncharacterized protein</fullName>
    </submittedName>
</protein>
<dbReference type="AlphaFoldDB" id="A0A0G4KAA2"/>
<evidence type="ECO:0000313" key="1">
    <source>
        <dbReference type="EMBL" id="CRF35460.1"/>
    </source>
</evidence>